<dbReference type="PANTHER" id="PTHR48022:SF7">
    <property type="entry name" value="MAJOR FACILITATOR SUPERFAMILY (MFS) PROFILE DOMAIN-CONTAINING PROTEIN-RELATED"/>
    <property type="match status" value="1"/>
</dbReference>
<dbReference type="EMBL" id="CP042198">
    <property type="protein sequence ID" value="QDS75935.1"/>
    <property type="molecule type" value="Genomic_DNA"/>
</dbReference>
<dbReference type="Pfam" id="PF00083">
    <property type="entry name" value="Sugar_tr"/>
    <property type="match status" value="1"/>
</dbReference>
<evidence type="ECO:0000256" key="4">
    <source>
        <dbReference type="ARBA" id="ARBA00022692"/>
    </source>
</evidence>
<keyword evidence="4 9" id="KW-0812">Transmembrane</keyword>
<dbReference type="AlphaFoldDB" id="A0A517LJW5"/>
<feature type="transmembrane region" description="Helical" evidence="9">
    <location>
        <begin position="151"/>
        <end position="171"/>
    </location>
</feature>
<dbReference type="OrthoDB" id="4142200at2759"/>
<feature type="transmembrane region" description="Helical" evidence="9">
    <location>
        <begin position="336"/>
        <end position="356"/>
    </location>
</feature>
<dbReference type="GO" id="GO:0016020">
    <property type="term" value="C:membrane"/>
    <property type="evidence" value="ECO:0007669"/>
    <property type="project" value="UniProtKB-SubCell"/>
</dbReference>
<evidence type="ECO:0000313" key="12">
    <source>
        <dbReference type="Proteomes" id="UP000316270"/>
    </source>
</evidence>
<feature type="compositionally biased region" description="Polar residues" evidence="8">
    <location>
        <begin position="540"/>
        <end position="550"/>
    </location>
</feature>
<proteinExistence type="inferred from homology"/>
<feature type="region of interest" description="Disordered" evidence="8">
    <location>
        <begin position="503"/>
        <end position="550"/>
    </location>
</feature>
<dbReference type="Gene3D" id="1.20.1250.20">
    <property type="entry name" value="MFS general substrate transporter like domains"/>
    <property type="match status" value="1"/>
</dbReference>
<dbReference type="Proteomes" id="UP000316270">
    <property type="component" value="Chromosome 14"/>
</dbReference>
<dbReference type="STRING" id="50376.A0A517LJW5"/>
<feature type="transmembrane region" description="Helical" evidence="9">
    <location>
        <begin position="313"/>
        <end position="329"/>
    </location>
</feature>
<keyword evidence="12" id="KW-1185">Reference proteome</keyword>
<feature type="transmembrane region" description="Helical" evidence="9">
    <location>
        <begin position="420"/>
        <end position="439"/>
    </location>
</feature>
<dbReference type="InterPro" id="IPR005829">
    <property type="entry name" value="Sugar_transporter_CS"/>
</dbReference>
<evidence type="ECO:0000259" key="10">
    <source>
        <dbReference type="PROSITE" id="PS50850"/>
    </source>
</evidence>
<evidence type="ECO:0000313" key="11">
    <source>
        <dbReference type="EMBL" id="QDS75935.1"/>
    </source>
</evidence>
<name>A0A517LJW5_9PEZI</name>
<feature type="transmembrane region" description="Helical" evidence="9">
    <location>
        <begin position="451"/>
        <end position="469"/>
    </location>
</feature>
<feature type="compositionally biased region" description="Basic and acidic residues" evidence="8">
    <location>
        <begin position="506"/>
        <end position="515"/>
    </location>
</feature>
<feature type="transmembrane region" description="Helical" evidence="9">
    <location>
        <begin position="12"/>
        <end position="30"/>
    </location>
</feature>
<sequence>MIGKTSIANEVIQYYVIAAIAIVGGGLFGFDISSMSAIIGTQAYKCYFNQGPGQCQGPTANVQGGITASMAGGSWLAAIVSGFISDILGRKKAIMTGAVIWVIGSIIVSASQNIAMLIVGRIINGFCVGICSAQVPVYISEIAPPTKRGRLVGAQQWAITWGIMIMFYISYGCSFIKGTAAFRVPWALQMIPAIGLFFGMMFLPESPRWLARKHRWDECLDVLALVHGKGDRNHPFVAREYEEIKEYCELERLHADVTYMELLKPNMINRTHIGIFTQIWSQLTGMNVMMYYITYVFAMAGLTGNNLLVSSSIQYVINVAMTVPALLYVDRWGRRPTLLVGALLMAVWLFANAGILGKYGVYRPDGIDGVKEASTEVSGPPSKAIIACSYLFVATYAPTWGPVSWIYPSELYPLRVRGKAVALATSANWAFNFALGYFVPPAFVNIQWRTYIIFGVFCVAMFVHVFFMFPETAGKPLEVVTAIFEDPEGIKYVGTPAWKTRNGYNESRKRERGDLTGHTSSALDGNTSKATGGLDDDSFPETQVVGNEKV</sequence>
<organism evidence="11 12">
    <name type="scientific">Venturia effusa</name>
    <dbReference type="NCBI Taxonomy" id="50376"/>
    <lineage>
        <taxon>Eukaryota</taxon>
        <taxon>Fungi</taxon>
        <taxon>Dikarya</taxon>
        <taxon>Ascomycota</taxon>
        <taxon>Pezizomycotina</taxon>
        <taxon>Dothideomycetes</taxon>
        <taxon>Pleosporomycetidae</taxon>
        <taxon>Venturiales</taxon>
        <taxon>Venturiaceae</taxon>
        <taxon>Venturia</taxon>
    </lineage>
</organism>
<keyword evidence="6 9" id="KW-0472">Membrane</keyword>
<dbReference type="PANTHER" id="PTHR48022">
    <property type="entry name" value="PLASTIDIC GLUCOSE TRANSPORTER 4"/>
    <property type="match status" value="1"/>
</dbReference>
<dbReference type="CDD" id="cd17356">
    <property type="entry name" value="MFS_HXT"/>
    <property type="match status" value="1"/>
</dbReference>
<evidence type="ECO:0000256" key="5">
    <source>
        <dbReference type="ARBA" id="ARBA00022989"/>
    </source>
</evidence>
<accession>A0A517LJW5</accession>
<evidence type="ECO:0000256" key="7">
    <source>
        <dbReference type="RuleBase" id="RU003346"/>
    </source>
</evidence>
<feature type="domain" description="Major facilitator superfamily (MFS) profile" evidence="10">
    <location>
        <begin position="17"/>
        <end position="473"/>
    </location>
</feature>
<dbReference type="NCBIfam" id="TIGR00879">
    <property type="entry name" value="SP"/>
    <property type="match status" value="1"/>
</dbReference>
<dbReference type="InterPro" id="IPR003663">
    <property type="entry name" value="Sugar/inositol_transpt"/>
</dbReference>
<dbReference type="GO" id="GO:0005351">
    <property type="term" value="F:carbohydrate:proton symporter activity"/>
    <property type="evidence" value="ECO:0007669"/>
    <property type="project" value="TreeGrafter"/>
</dbReference>
<evidence type="ECO:0000256" key="1">
    <source>
        <dbReference type="ARBA" id="ARBA00004141"/>
    </source>
</evidence>
<dbReference type="PROSITE" id="PS00217">
    <property type="entry name" value="SUGAR_TRANSPORT_2"/>
    <property type="match status" value="1"/>
</dbReference>
<dbReference type="InterPro" id="IPR020846">
    <property type="entry name" value="MFS_dom"/>
</dbReference>
<evidence type="ECO:0000256" key="9">
    <source>
        <dbReference type="SAM" id="Phobius"/>
    </source>
</evidence>
<feature type="transmembrane region" description="Helical" evidence="9">
    <location>
        <begin position="93"/>
        <end position="112"/>
    </location>
</feature>
<dbReference type="PRINTS" id="PR00171">
    <property type="entry name" value="SUGRTRNSPORT"/>
</dbReference>
<dbReference type="InterPro" id="IPR050360">
    <property type="entry name" value="MFS_Sugar_Transporters"/>
</dbReference>
<evidence type="ECO:0000256" key="6">
    <source>
        <dbReference type="ARBA" id="ARBA00023136"/>
    </source>
</evidence>
<feature type="transmembrane region" description="Helical" evidence="9">
    <location>
        <begin position="273"/>
        <end position="293"/>
    </location>
</feature>
<feature type="compositionally biased region" description="Polar residues" evidence="8">
    <location>
        <begin position="517"/>
        <end position="530"/>
    </location>
</feature>
<keyword evidence="3 7" id="KW-0813">Transport</keyword>
<comment type="subcellular location">
    <subcellularLocation>
        <location evidence="1">Membrane</location>
        <topology evidence="1">Multi-pass membrane protein</topology>
    </subcellularLocation>
</comment>
<evidence type="ECO:0000256" key="8">
    <source>
        <dbReference type="SAM" id="MobiDB-lite"/>
    </source>
</evidence>
<dbReference type="PROSITE" id="PS00216">
    <property type="entry name" value="SUGAR_TRANSPORT_1"/>
    <property type="match status" value="2"/>
</dbReference>
<reference evidence="11 12" key="1">
    <citation type="submission" date="2019-07" db="EMBL/GenBank/DDBJ databases">
        <title>Finished genome of Venturia effusa.</title>
        <authorList>
            <person name="Young C.A."/>
            <person name="Cox M.P."/>
            <person name="Ganley A.R.D."/>
            <person name="David W.J."/>
        </authorList>
    </citation>
    <scope>NUCLEOTIDE SEQUENCE [LARGE SCALE GENOMIC DNA]</scope>
    <source>
        <strain evidence="12">albino</strain>
    </source>
</reference>
<protein>
    <recommendedName>
        <fullName evidence="10">Major facilitator superfamily (MFS) profile domain-containing protein</fullName>
    </recommendedName>
</protein>
<feature type="transmembrane region" description="Helical" evidence="9">
    <location>
        <begin position="183"/>
        <end position="203"/>
    </location>
</feature>
<evidence type="ECO:0000256" key="2">
    <source>
        <dbReference type="ARBA" id="ARBA00010992"/>
    </source>
</evidence>
<dbReference type="InterPro" id="IPR005828">
    <property type="entry name" value="MFS_sugar_transport-like"/>
</dbReference>
<dbReference type="PROSITE" id="PS50850">
    <property type="entry name" value="MFS"/>
    <property type="match status" value="1"/>
</dbReference>
<gene>
    <name evidence="11" type="ORF">FKW77_003093</name>
</gene>
<feature type="transmembrane region" description="Helical" evidence="9">
    <location>
        <begin position="384"/>
        <end position="408"/>
    </location>
</feature>
<comment type="similarity">
    <text evidence="2 7">Belongs to the major facilitator superfamily. Sugar transporter (TC 2.A.1.1) family.</text>
</comment>
<dbReference type="InterPro" id="IPR036259">
    <property type="entry name" value="MFS_trans_sf"/>
</dbReference>
<dbReference type="SUPFAM" id="SSF103473">
    <property type="entry name" value="MFS general substrate transporter"/>
    <property type="match status" value="1"/>
</dbReference>
<evidence type="ECO:0000256" key="3">
    <source>
        <dbReference type="ARBA" id="ARBA00022448"/>
    </source>
</evidence>
<dbReference type="FunFam" id="1.20.1250.20:FF:000026">
    <property type="entry name" value="MFS quinate transporter QutD"/>
    <property type="match status" value="1"/>
</dbReference>
<keyword evidence="5 9" id="KW-1133">Transmembrane helix</keyword>